<dbReference type="PANTHER" id="PTHR32243">
    <property type="entry name" value="MALTOSE TRANSPORT SYSTEM PERMEASE-RELATED"/>
    <property type="match status" value="1"/>
</dbReference>
<dbReference type="Pfam" id="PF00528">
    <property type="entry name" value="BPD_transp_1"/>
    <property type="match status" value="1"/>
</dbReference>
<keyword evidence="9" id="KW-0762">Sugar transport</keyword>
<dbReference type="PANTHER" id="PTHR32243:SF18">
    <property type="entry name" value="INNER MEMBRANE ABC TRANSPORTER PERMEASE PROTEIN YCJP"/>
    <property type="match status" value="1"/>
</dbReference>
<gene>
    <name evidence="9" type="ORF">KL86PLE_130702</name>
</gene>
<dbReference type="PROSITE" id="PS50928">
    <property type="entry name" value="ABC_TM1"/>
    <property type="match status" value="1"/>
</dbReference>
<protein>
    <submittedName>
        <fullName evidence="9">ABC-type sugar transport system, permease component</fullName>
    </submittedName>
</protein>
<keyword evidence="3" id="KW-1003">Cell membrane</keyword>
<accession>A0A212LCK9</accession>
<name>A0A212LCK9_9HYPH</name>
<evidence type="ECO:0000256" key="4">
    <source>
        <dbReference type="ARBA" id="ARBA00022692"/>
    </source>
</evidence>
<evidence type="ECO:0000256" key="2">
    <source>
        <dbReference type="ARBA" id="ARBA00022448"/>
    </source>
</evidence>
<evidence type="ECO:0000256" key="1">
    <source>
        <dbReference type="ARBA" id="ARBA00004651"/>
    </source>
</evidence>
<dbReference type="GO" id="GO:0055085">
    <property type="term" value="P:transmembrane transport"/>
    <property type="evidence" value="ECO:0007669"/>
    <property type="project" value="InterPro"/>
</dbReference>
<dbReference type="InterPro" id="IPR050901">
    <property type="entry name" value="BP-dep_ABC_trans_perm"/>
</dbReference>
<evidence type="ECO:0000256" key="6">
    <source>
        <dbReference type="ARBA" id="ARBA00023136"/>
    </source>
</evidence>
<sequence length="279" mass="29678">MILLQRLEKLLLAVCIVVVVAVAVTPLAWMILTSLKPSLIAVASPPQILFTPTLEHYIALFSGGDAGSTLGLAFVNSIVVTAVSMLLTIAIACPAAYALSRLRPAGTASLTVFIIGVRMLPPIVLVVPLFRFLQPLGLNDTYLALLVPYVGLSIPLAVWMLIGFFQNLPRELEEAAMIDGCGRLGAFWHVILPLAAPGMAATSIFTGLLAWNDLVFSLPLTTTRAVTMPVIAARMRVEEGVLWGQLGAVSTIMIVPVILLTFFVQRHIVSGIASGAVKG</sequence>
<feature type="transmembrane region" description="Helical" evidence="7">
    <location>
        <begin position="186"/>
        <end position="211"/>
    </location>
</feature>
<feature type="transmembrane region" description="Helical" evidence="7">
    <location>
        <begin position="12"/>
        <end position="32"/>
    </location>
</feature>
<feature type="transmembrane region" description="Helical" evidence="7">
    <location>
        <begin position="142"/>
        <end position="165"/>
    </location>
</feature>
<keyword evidence="5 7" id="KW-1133">Transmembrane helix</keyword>
<evidence type="ECO:0000256" key="3">
    <source>
        <dbReference type="ARBA" id="ARBA00022475"/>
    </source>
</evidence>
<feature type="transmembrane region" description="Helical" evidence="7">
    <location>
        <begin position="110"/>
        <end position="130"/>
    </location>
</feature>
<reference evidence="9" key="1">
    <citation type="submission" date="2016-08" db="EMBL/GenBank/DDBJ databases">
        <authorList>
            <person name="Seilhamer J.J."/>
        </authorList>
    </citation>
    <scope>NUCLEOTIDE SEQUENCE</scope>
    <source>
        <strain evidence="9">86</strain>
    </source>
</reference>
<dbReference type="Gene3D" id="1.10.3720.10">
    <property type="entry name" value="MetI-like"/>
    <property type="match status" value="1"/>
</dbReference>
<evidence type="ECO:0000313" key="9">
    <source>
        <dbReference type="EMBL" id="SCM75302.1"/>
    </source>
</evidence>
<dbReference type="RefSeq" id="WP_288200054.1">
    <property type="nucleotide sequence ID" value="NZ_LT608334.1"/>
</dbReference>
<evidence type="ECO:0000256" key="7">
    <source>
        <dbReference type="RuleBase" id="RU363032"/>
    </source>
</evidence>
<evidence type="ECO:0000256" key="5">
    <source>
        <dbReference type="ARBA" id="ARBA00022989"/>
    </source>
</evidence>
<keyword evidence="2 7" id="KW-0813">Transport</keyword>
<feature type="transmembrane region" description="Helical" evidence="7">
    <location>
        <begin position="242"/>
        <end position="264"/>
    </location>
</feature>
<keyword evidence="6 7" id="KW-0472">Membrane</keyword>
<dbReference type="GO" id="GO:0005886">
    <property type="term" value="C:plasma membrane"/>
    <property type="evidence" value="ECO:0007669"/>
    <property type="project" value="UniProtKB-SubCell"/>
</dbReference>
<proteinExistence type="inferred from homology"/>
<comment type="subcellular location">
    <subcellularLocation>
        <location evidence="1 7">Cell membrane</location>
        <topology evidence="1 7">Multi-pass membrane protein</topology>
    </subcellularLocation>
</comment>
<dbReference type="AlphaFoldDB" id="A0A212LCK9"/>
<dbReference type="InterPro" id="IPR035906">
    <property type="entry name" value="MetI-like_sf"/>
</dbReference>
<dbReference type="SUPFAM" id="SSF161098">
    <property type="entry name" value="MetI-like"/>
    <property type="match status" value="1"/>
</dbReference>
<keyword evidence="4 7" id="KW-0812">Transmembrane</keyword>
<evidence type="ECO:0000259" key="8">
    <source>
        <dbReference type="PROSITE" id="PS50928"/>
    </source>
</evidence>
<feature type="transmembrane region" description="Helical" evidence="7">
    <location>
        <begin position="70"/>
        <end position="98"/>
    </location>
</feature>
<organism evidence="9">
    <name type="scientific">uncultured Pleomorphomonas sp</name>
    <dbReference type="NCBI Taxonomy" id="442121"/>
    <lineage>
        <taxon>Bacteria</taxon>
        <taxon>Pseudomonadati</taxon>
        <taxon>Pseudomonadota</taxon>
        <taxon>Alphaproteobacteria</taxon>
        <taxon>Hyphomicrobiales</taxon>
        <taxon>Pleomorphomonadaceae</taxon>
        <taxon>Pleomorphomonas</taxon>
        <taxon>environmental samples</taxon>
    </lineage>
</organism>
<dbReference type="CDD" id="cd06261">
    <property type="entry name" value="TM_PBP2"/>
    <property type="match status" value="1"/>
</dbReference>
<feature type="domain" description="ABC transmembrane type-1" evidence="8">
    <location>
        <begin position="74"/>
        <end position="264"/>
    </location>
</feature>
<dbReference type="EMBL" id="FMJD01000005">
    <property type="protein sequence ID" value="SCM75302.1"/>
    <property type="molecule type" value="Genomic_DNA"/>
</dbReference>
<dbReference type="InterPro" id="IPR000515">
    <property type="entry name" value="MetI-like"/>
</dbReference>
<comment type="similarity">
    <text evidence="7">Belongs to the binding-protein-dependent transport system permease family.</text>
</comment>